<proteinExistence type="predicted"/>
<feature type="transmembrane region" description="Helical" evidence="1">
    <location>
        <begin position="12"/>
        <end position="29"/>
    </location>
</feature>
<feature type="transmembrane region" description="Helical" evidence="1">
    <location>
        <begin position="151"/>
        <end position="169"/>
    </location>
</feature>
<feature type="transmembrane region" description="Helical" evidence="1">
    <location>
        <begin position="72"/>
        <end position="99"/>
    </location>
</feature>
<evidence type="ECO:0000313" key="2">
    <source>
        <dbReference type="EMBL" id="AWA31281.1"/>
    </source>
</evidence>
<dbReference type="InterPro" id="IPR025250">
    <property type="entry name" value="DUF4199"/>
</dbReference>
<dbReference type="AlphaFoldDB" id="A0A2S0RJG4"/>
<dbReference type="OrthoDB" id="660361at2"/>
<keyword evidence="3" id="KW-1185">Reference proteome</keyword>
<keyword evidence="1" id="KW-0472">Membrane</keyword>
<dbReference type="EMBL" id="CP028811">
    <property type="protein sequence ID" value="AWA31281.1"/>
    <property type="molecule type" value="Genomic_DNA"/>
</dbReference>
<gene>
    <name evidence="2" type="ORF">HYN48_14920</name>
</gene>
<protein>
    <recommendedName>
        <fullName evidence="4">DUF4199 domain-containing protein</fullName>
    </recommendedName>
</protein>
<keyword evidence="1" id="KW-1133">Transmembrane helix</keyword>
<evidence type="ECO:0000256" key="1">
    <source>
        <dbReference type="SAM" id="Phobius"/>
    </source>
</evidence>
<feature type="transmembrane region" description="Helical" evidence="1">
    <location>
        <begin position="35"/>
        <end position="60"/>
    </location>
</feature>
<dbReference type="Pfam" id="PF13858">
    <property type="entry name" value="DUF4199"/>
    <property type="match status" value="1"/>
</dbReference>
<keyword evidence="1" id="KW-0812">Transmembrane</keyword>
<dbReference type="RefSeq" id="WP_108373144.1">
    <property type="nucleotide sequence ID" value="NZ_CP028811.1"/>
</dbReference>
<accession>A0A2S0RJG4</accession>
<evidence type="ECO:0008006" key="4">
    <source>
        <dbReference type="Google" id="ProtNLM"/>
    </source>
</evidence>
<dbReference type="Proteomes" id="UP000244193">
    <property type="component" value="Chromosome"/>
</dbReference>
<organism evidence="2 3">
    <name type="scientific">Flavobacterium magnum</name>
    <dbReference type="NCBI Taxonomy" id="2162713"/>
    <lineage>
        <taxon>Bacteria</taxon>
        <taxon>Pseudomonadati</taxon>
        <taxon>Bacteroidota</taxon>
        <taxon>Flavobacteriia</taxon>
        <taxon>Flavobacteriales</taxon>
        <taxon>Flavobacteriaceae</taxon>
        <taxon>Flavobacterium</taxon>
    </lineage>
</organism>
<dbReference type="KEGG" id="fmg:HYN48_14920"/>
<name>A0A2S0RJG4_9FLAO</name>
<evidence type="ECO:0000313" key="3">
    <source>
        <dbReference type="Proteomes" id="UP000244193"/>
    </source>
</evidence>
<sequence>MTSIVKKTGLQSGIALGTLLILLSAYIYFQDLGWFNNVVVGMLTLLGIVISGTAAAILVRRKLGGFITFREAFATYFLTIFTAHAMQCVFAVIITSFVLTTETKVSMKQQMYEFNLNLMKQNLAPEADKDKMTASWPAYDPFSVKEVITPSILYLLRDCLFGFLAALVIRNKRALL</sequence>
<reference evidence="2 3" key="1">
    <citation type="submission" date="2018-04" db="EMBL/GenBank/DDBJ databases">
        <title>Genome sequencing of Flavobacterium sp. HYN0048.</title>
        <authorList>
            <person name="Yi H."/>
            <person name="Baek C."/>
        </authorList>
    </citation>
    <scope>NUCLEOTIDE SEQUENCE [LARGE SCALE GENOMIC DNA]</scope>
    <source>
        <strain evidence="2 3">HYN0048</strain>
    </source>
</reference>